<dbReference type="InterPro" id="IPR001647">
    <property type="entry name" value="HTH_TetR"/>
</dbReference>
<dbReference type="Gene3D" id="1.10.357.10">
    <property type="entry name" value="Tetracycline Repressor, domain 2"/>
    <property type="match status" value="1"/>
</dbReference>
<dbReference type="SUPFAM" id="SSF48498">
    <property type="entry name" value="Tetracyclin repressor-like, C-terminal domain"/>
    <property type="match status" value="1"/>
</dbReference>
<feature type="DNA-binding region" description="H-T-H motif" evidence="2">
    <location>
        <begin position="35"/>
        <end position="54"/>
    </location>
</feature>
<keyword evidence="5" id="KW-1185">Reference proteome</keyword>
<dbReference type="PANTHER" id="PTHR43479">
    <property type="entry name" value="ACREF/ENVCD OPERON REPRESSOR-RELATED"/>
    <property type="match status" value="1"/>
</dbReference>
<dbReference type="InterPro" id="IPR023772">
    <property type="entry name" value="DNA-bd_HTH_TetR-type_CS"/>
</dbReference>
<dbReference type="InterPro" id="IPR036271">
    <property type="entry name" value="Tet_transcr_reg_TetR-rel_C_sf"/>
</dbReference>
<feature type="domain" description="HTH tetR-type" evidence="3">
    <location>
        <begin position="12"/>
        <end position="72"/>
    </location>
</feature>
<name>A0ABM6JXG3_SPOUR</name>
<evidence type="ECO:0000256" key="1">
    <source>
        <dbReference type="ARBA" id="ARBA00023125"/>
    </source>
</evidence>
<dbReference type="PROSITE" id="PS50977">
    <property type="entry name" value="HTH_TETR_2"/>
    <property type="match status" value="1"/>
</dbReference>
<accession>A0ABM6JXG3</accession>
<dbReference type="InterPro" id="IPR050624">
    <property type="entry name" value="HTH-type_Tx_Regulator"/>
</dbReference>
<dbReference type="RefSeq" id="WP_029052680.1">
    <property type="nucleotide sequence ID" value="NZ_CP015108.1"/>
</dbReference>
<gene>
    <name evidence="4" type="ORF">SporoS204_12740</name>
</gene>
<evidence type="ECO:0000313" key="5">
    <source>
        <dbReference type="Proteomes" id="UP000192486"/>
    </source>
</evidence>
<organism evidence="4 5">
    <name type="scientific">Sporosarcina ureae</name>
    <dbReference type="NCBI Taxonomy" id="1571"/>
    <lineage>
        <taxon>Bacteria</taxon>
        <taxon>Bacillati</taxon>
        <taxon>Bacillota</taxon>
        <taxon>Bacilli</taxon>
        <taxon>Bacillales</taxon>
        <taxon>Caryophanaceae</taxon>
        <taxon>Sporosarcina</taxon>
    </lineage>
</organism>
<evidence type="ECO:0000313" key="4">
    <source>
        <dbReference type="EMBL" id="ARF14942.1"/>
    </source>
</evidence>
<dbReference type="SUPFAM" id="SSF46689">
    <property type="entry name" value="Homeodomain-like"/>
    <property type="match status" value="1"/>
</dbReference>
<reference evidence="4 5" key="1">
    <citation type="submission" date="2016-04" db="EMBL/GenBank/DDBJ databases">
        <title>Comparative Genomics and Epigenetics of Sporosarcina ureae.</title>
        <authorList>
            <person name="Oliver A.S."/>
            <person name="Cooper K.K."/>
        </authorList>
    </citation>
    <scope>NUCLEOTIDE SEQUENCE [LARGE SCALE GENOMIC DNA]</scope>
    <source>
        <strain evidence="4 5">S204</strain>
    </source>
</reference>
<proteinExistence type="predicted"/>
<dbReference type="PRINTS" id="PR00455">
    <property type="entry name" value="HTHTETR"/>
</dbReference>
<dbReference type="PANTHER" id="PTHR43479:SF11">
    <property type="entry name" value="ACREF_ENVCD OPERON REPRESSOR-RELATED"/>
    <property type="match status" value="1"/>
</dbReference>
<keyword evidence="1 2" id="KW-0238">DNA-binding</keyword>
<dbReference type="PROSITE" id="PS01081">
    <property type="entry name" value="HTH_TETR_1"/>
    <property type="match status" value="1"/>
</dbReference>
<dbReference type="InterPro" id="IPR009057">
    <property type="entry name" value="Homeodomain-like_sf"/>
</dbReference>
<evidence type="ECO:0000259" key="3">
    <source>
        <dbReference type="PROSITE" id="PS50977"/>
    </source>
</evidence>
<evidence type="ECO:0000256" key="2">
    <source>
        <dbReference type="PROSITE-ProRule" id="PRU00335"/>
    </source>
</evidence>
<dbReference type="EMBL" id="CP015108">
    <property type="protein sequence ID" value="ARF14942.1"/>
    <property type="molecule type" value="Genomic_DNA"/>
</dbReference>
<sequence>MTELTPRQLKAQETKKNLLEKGLELFHERGFDNVTVESIAKACNVSKGAFYVHFTSKYDVFLEKFKDIDEFYLSFIPSIPDDLKASEKILLFYKGQMTYLRDVLGKDFIHTIYTSALALTIDDDHYLTDQNRQLYQIIRSYVEEGVERKEFKRELSVDEISMLVTRCMRGTIYDWIIFRERLDPVVEIHSMTSVVLDGLKCDSE</sequence>
<protein>
    <submittedName>
        <fullName evidence="4">TetR family transcriptional regulator</fullName>
    </submittedName>
</protein>
<dbReference type="Pfam" id="PF00440">
    <property type="entry name" value="TetR_N"/>
    <property type="match status" value="1"/>
</dbReference>
<dbReference type="Proteomes" id="UP000192486">
    <property type="component" value="Chromosome"/>
</dbReference>